<evidence type="ECO:0000313" key="2">
    <source>
        <dbReference type="EMBL" id="MDJ1371381.1"/>
    </source>
</evidence>
<dbReference type="Pfam" id="PF13630">
    <property type="entry name" value="SdpI"/>
    <property type="match status" value="1"/>
</dbReference>
<sequence length="125" mass="12852">MDSLQAPGFGIAFILGLILVLGNVMAITSIRLAMQGRITPDTMAGIRTNATRATPETWDAAHTAAWPWALVLNGLGAIGSIAVMVTGNSVGPFLAAAGFTVVCTIAGALAQIIVGHRAATRVLKR</sequence>
<feature type="transmembrane region" description="Helical" evidence="1">
    <location>
        <begin position="6"/>
        <end position="27"/>
    </location>
</feature>
<accession>A0ABT7C833</accession>
<reference evidence="2" key="1">
    <citation type="submission" date="2018-03" db="EMBL/GenBank/DDBJ databases">
        <authorList>
            <person name="Nunes O.C."/>
            <person name="Lopes A.R."/>
            <person name="Froufe H."/>
            <person name="Munoz-Merida A."/>
            <person name="Barroso C."/>
            <person name="Egas C."/>
        </authorList>
    </citation>
    <scope>NUCLEOTIDE SEQUENCE</scope>
    <source>
        <strain evidence="2">ON4</strain>
    </source>
</reference>
<keyword evidence="3" id="KW-1185">Reference proteome</keyword>
<keyword evidence="1" id="KW-0812">Transmembrane</keyword>
<gene>
    <name evidence="2" type="ORF">C7K25_08370</name>
</gene>
<dbReference type="RefSeq" id="WP_026936949.1">
    <property type="nucleotide sequence ID" value="NZ_CP028426.1"/>
</dbReference>
<proteinExistence type="predicted"/>
<evidence type="ECO:0000313" key="3">
    <source>
        <dbReference type="Proteomes" id="UP001170379"/>
    </source>
</evidence>
<feature type="transmembrane region" description="Helical" evidence="1">
    <location>
        <begin position="65"/>
        <end position="87"/>
    </location>
</feature>
<organism evidence="2 3">
    <name type="scientific">Gulosibacter molinativorax</name>
    <dbReference type="NCBI Taxonomy" id="256821"/>
    <lineage>
        <taxon>Bacteria</taxon>
        <taxon>Bacillati</taxon>
        <taxon>Actinomycetota</taxon>
        <taxon>Actinomycetes</taxon>
        <taxon>Micrococcales</taxon>
        <taxon>Microbacteriaceae</taxon>
        <taxon>Gulosibacter</taxon>
    </lineage>
</organism>
<feature type="transmembrane region" description="Helical" evidence="1">
    <location>
        <begin position="93"/>
        <end position="115"/>
    </location>
</feature>
<evidence type="ECO:0008006" key="4">
    <source>
        <dbReference type="Google" id="ProtNLM"/>
    </source>
</evidence>
<dbReference type="EMBL" id="PXVD01000012">
    <property type="protein sequence ID" value="MDJ1371381.1"/>
    <property type="molecule type" value="Genomic_DNA"/>
</dbReference>
<dbReference type="Proteomes" id="UP001170379">
    <property type="component" value="Unassembled WGS sequence"/>
</dbReference>
<keyword evidence="1" id="KW-0472">Membrane</keyword>
<keyword evidence="1" id="KW-1133">Transmembrane helix</keyword>
<comment type="caution">
    <text evidence="2">The sequence shown here is derived from an EMBL/GenBank/DDBJ whole genome shotgun (WGS) entry which is preliminary data.</text>
</comment>
<evidence type="ECO:0000256" key="1">
    <source>
        <dbReference type="SAM" id="Phobius"/>
    </source>
</evidence>
<protein>
    <recommendedName>
        <fullName evidence="4">SdpI family protein</fullName>
    </recommendedName>
</protein>
<name>A0ABT7C833_9MICO</name>
<dbReference type="InterPro" id="IPR025962">
    <property type="entry name" value="SdpI/YhfL"/>
</dbReference>
<reference evidence="2" key="2">
    <citation type="journal article" date="2022" name="Sci. Rep.">
        <title>In silico prediction of the enzymes involved in the degradation of the herbicide molinate by Gulosibacter molinativorax ON4T.</title>
        <authorList>
            <person name="Lopes A.R."/>
            <person name="Bunin E."/>
            <person name="Viana A.T."/>
            <person name="Froufe H."/>
            <person name="Munoz-Merida A."/>
            <person name="Pinho D."/>
            <person name="Figueiredo J."/>
            <person name="Barroso C."/>
            <person name="Vaz-Moreira I."/>
            <person name="Bellanger X."/>
            <person name="Egas C."/>
            <person name="Nunes O.C."/>
        </authorList>
    </citation>
    <scope>NUCLEOTIDE SEQUENCE</scope>
    <source>
        <strain evidence="2">ON4</strain>
    </source>
</reference>